<dbReference type="AlphaFoldDB" id="A0A934M9V3"/>
<evidence type="ECO:0000256" key="1">
    <source>
        <dbReference type="SAM" id="MobiDB-lite"/>
    </source>
</evidence>
<accession>A0A934M9V3</accession>
<organism evidence="2 3">
    <name type="scientific">Sanguibacter suaedae</name>
    <dbReference type="NCBI Taxonomy" id="2795737"/>
    <lineage>
        <taxon>Bacteria</taxon>
        <taxon>Bacillati</taxon>
        <taxon>Actinomycetota</taxon>
        <taxon>Actinomycetes</taxon>
        <taxon>Micrococcales</taxon>
        <taxon>Sanguibacteraceae</taxon>
        <taxon>Sanguibacter</taxon>
    </lineage>
</organism>
<reference evidence="2" key="1">
    <citation type="submission" date="2020-12" db="EMBL/GenBank/DDBJ databases">
        <title>Sanguibacter suaedae sp. nov., isolated from Suaeda aralocaspica.</title>
        <authorList>
            <person name="Ma Q."/>
        </authorList>
    </citation>
    <scope>NUCLEOTIDE SEQUENCE</scope>
    <source>
        <strain evidence="2">YZGR15</strain>
    </source>
</reference>
<proteinExistence type="predicted"/>
<dbReference type="Gene3D" id="3.40.50.300">
    <property type="entry name" value="P-loop containing nucleotide triphosphate hydrolases"/>
    <property type="match status" value="1"/>
</dbReference>
<name>A0A934M9V3_9MICO</name>
<sequence>MRRAEELTGARSVVQVDQGTTELTSDHGRAPGPPSRPPGGHLAVAPDPSPAPGEVTDLAGVDRADRPVRALTTRERPALPVPAELAALVPEGIRRGSTATVSGSTSLLLALLAEVTRDGGWVAVVGAPRTGVLAAAQMGVALDRLVLVPAPGPDTAVVVAALLDGMDVVVVGPDAALADGDRRRLASRARERASVLVSTTTWPGAHLVLTTEHTRWSGLGSGHGRLRTRRLTVARSGRGAGGRTLRADVALPVRPADAPTTRPGVPPVGPHDAPSARPAAAGPGADPGLPRVG</sequence>
<feature type="compositionally biased region" description="Low complexity" evidence="1">
    <location>
        <begin position="270"/>
        <end position="293"/>
    </location>
</feature>
<feature type="region of interest" description="Disordered" evidence="1">
    <location>
        <begin position="235"/>
        <end position="293"/>
    </location>
</feature>
<evidence type="ECO:0000313" key="3">
    <source>
        <dbReference type="Proteomes" id="UP000602087"/>
    </source>
</evidence>
<feature type="region of interest" description="Disordered" evidence="1">
    <location>
        <begin position="1"/>
        <end position="54"/>
    </location>
</feature>
<dbReference type="EMBL" id="JAEINH010000005">
    <property type="protein sequence ID" value="MBI9114970.1"/>
    <property type="molecule type" value="Genomic_DNA"/>
</dbReference>
<keyword evidence="3" id="KW-1185">Reference proteome</keyword>
<gene>
    <name evidence="2" type="ORF">JAV76_08095</name>
</gene>
<dbReference type="InterPro" id="IPR027417">
    <property type="entry name" value="P-loop_NTPase"/>
</dbReference>
<evidence type="ECO:0000313" key="2">
    <source>
        <dbReference type="EMBL" id="MBI9114970.1"/>
    </source>
</evidence>
<protein>
    <submittedName>
        <fullName evidence="2">Uncharacterized protein</fullName>
    </submittedName>
</protein>
<comment type="caution">
    <text evidence="2">The sequence shown here is derived from an EMBL/GenBank/DDBJ whole genome shotgun (WGS) entry which is preliminary data.</text>
</comment>
<dbReference type="Proteomes" id="UP000602087">
    <property type="component" value="Unassembled WGS sequence"/>
</dbReference>
<dbReference type="SUPFAM" id="SSF52540">
    <property type="entry name" value="P-loop containing nucleoside triphosphate hydrolases"/>
    <property type="match status" value="1"/>
</dbReference>